<dbReference type="EMBL" id="GGEC01081794">
    <property type="protein sequence ID" value="MBX62278.1"/>
    <property type="molecule type" value="Transcribed_RNA"/>
</dbReference>
<accession>A0A2P2Q5M0</accession>
<evidence type="ECO:0000313" key="1">
    <source>
        <dbReference type="EMBL" id="MBX62278.1"/>
    </source>
</evidence>
<proteinExistence type="predicted"/>
<name>A0A2P2Q5M0_RHIMU</name>
<protein>
    <submittedName>
        <fullName evidence="1">Uncharacterized protein</fullName>
    </submittedName>
</protein>
<sequence length="24" mass="2896">MKQELDVLGLVIMYQTKLMYNEHV</sequence>
<dbReference type="AlphaFoldDB" id="A0A2P2Q5M0"/>
<organism evidence="1">
    <name type="scientific">Rhizophora mucronata</name>
    <name type="common">Asiatic mangrove</name>
    <dbReference type="NCBI Taxonomy" id="61149"/>
    <lineage>
        <taxon>Eukaryota</taxon>
        <taxon>Viridiplantae</taxon>
        <taxon>Streptophyta</taxon>
        <taxon>Embryophyta</taxon>
        <taxon>Tracheophyta</taxon>
        <taxon>Spermatophyta</taxon>
        <taxon>Magnoliopsida</taxon>
        <taxon>eudicotyledons</taxon>
        <taxon>Gunneridae</taxon>
        <taxon>Pentapetalae</taxon>
        <taxon>rosids</taxon>
        <taxon>fabids</taxon>
        <taxon>Malpighiales</taxon>
        <taxon>Rhizophoraceae</taxon>
        <taxon>Rhizophora</taxon>
    </lineage>
</organism>
<reference evidence="1" key="1">
    <citation type="submission" date="2018-02" db="EMBL/GenBank/DDBJ databases">
        <title>Rhizophora mucronata_Transcriptome.</title>
        <authorList>
            <person name="Meera S.P."/>
            <person name="Sreeshan A."/>
            <person name="Augustine A."/>
        </authorList>
    </citation>
    <scope>NUCLEOTIDE SEQUENCE</scope>
    <source>
        <tissue evidence="1">Leaf</tissue>
    </source>
</reference>